<accession>A0A940MWA1</accession>
<organism evidence="2 3">
    <name type="scientific">Sagittula salina</name>
    <dbReference type="NCBI Taxonomy" id="2820268"/>
    <lineage>
        <taxon>Bacteria</taxon>
        <taxon>Pseudomonadati</taxon>
        <taxon>Pseudomonadota</taxon>
        <taxon>Alphaproteobacteria</taxon>
        <taxon>Rhodobacterales</taxon>
        <taxon>Roseobacteraceae</taxon>
        <taxon>Sagittula</taxon>
    </lineage>
</organism>
<dbReference type="GO" id="GO:0051920">
    <property type="term" value="F:peroxiredoxin activity"/>
    <property type="evidence" value="ECO:0007669"/>
    <property type="project" value="InterPro"/>
</dbReference>
<dbReference type="NCBIfam" id="TIGR00778">
    <property type="entry name" value="ahpD_dom"/>
    <property type="match status" value="1"/>
</dbReference>
<name>A0A940MWA1_9RHOB</name>
<dbReference type="AlphaFoldDB" id="A0A940MWA1"/>
<sequence>MTEETRPTALRLPMVAPLPEATQKYFDVCEEKLGMVPNVLKAYAFDIDKLNAFTAMYNDLMLAGSGLSKLEREMIAVVVSSINRCFYCLTAHGAAVRQLSGDAKLGEMLVMNWRAADLTHRQRAMLAFAEKMTVESFKIGEYDREALRDAGFSDRDIWDIANVAGFFNMTNRVASATDMRPNDDYHSQAR</sequence>
<dbReference type="InterPro" id="IPR003779">
    <property type="entry name" value="CMD-like"/>
</dbReference>
<dbReference type="EMBL" id="JAGISH010000023">
    <property type="protein sequence ID" value="MBP0485097.1"/>
    <property type="molecule type" value="Genomic_DNA"/>
</dbReference>
<dbReference type="InterPro" id="IPR029032">
    <property type="entry name" value="AhpD-like"/>
</dbReference>
<dbReference type="PANTHER" id="PTHR35446">
    <property type="entry name" value="SI:CH211-175M2.5"/>
    <property type="match status" value="1"/>
</dbReference>
<evidence type="ECO:0000313" key="2">
    <source>
        <dbReference type="EMBL" id="MBP0485097.1"/>
    </source>
</evidence>
<comment type="caution">
    <text evidence="2">The sequence shown here is derived from an EMBL/GenBank/DDBJ whole genome shotgun (WGS) entry which is preliminary data.</text>
</comment>
<feature type="domain" description="Carboxymuconolactone decarboxylase-like" evidence="1">
    <location>
        <begin position="51"/>
        <end position="129"/>
    </location>
</feature>
<dbReference type="InterPro" id="IPR004675">
    <property type="entry name" value="AhpD_core"/>
</dbReference>
<dbReference type="NCBIfam" id="TIGR01926">
    <property type="entry name" value="peroxid_rel"/>
    <property type="match status" value="1"/>
</dbReference>
<keyword evidence="2" id="KW-0575">Peroxidase</keyword>
<proteinExistence type="predicted"/>
<dbReference type="Gene3D" id="1.20.1290.10">
    <property type="entry name" value="AhpD-like"/>
    <property type="match status" value="1"/>
</dbReference>
<dbReference type="PANTHER" id="PTHR35446:SF2">
    <property type="entry name" value="CARBOXYMUCONOLACTONE DECARBOXYLASE-LIKE DOMAIN-CONTAINING PROTEIN"/>
    <property type="match status" value="1"/>
</dbReference>
<evidence type="ECO:0000313" key="3">
    <source>
        <dbReference type="Proteomes" id="UP000675940"/>
    </source>
</evidence>
<keyword evidence="2" id="KW-0560">Oxidoreductase</keyword>
<dbReference type="Proteomes" id="UP000675940">
    <property type="component" value="Unassembled WGS sequence"/>
</dbReference>
<keyword evidence="3" id="KW-1185">Reference proteome</keyword>
<reference evidence="2" key="1">
    <citation type="submission" date="2021-03" db="EMBL/GenBank/DDBJ databases">
        <title>Sagittula salina sp. nov. strain M10.9X isolated from the marine waste.</title>
        <authorList>
            <person name="Satari L."/>
            <person name="Molina-Menor E."/>
            <person name="Vidal-Verdu A."/>
            <person name="Pascual J."/>
            <person name="Pereto J."/>
            <person name="Porcar M."/>
        </authorList>
    </citation>
    <scope>NUCLEOTIDE SEQUENCE</scope>
    <source>
        <strain evidence="2">M10.9X</strain>
    </source>
</reference>
<dbReference type="Gene3D" id="1.20.5.810">
    <property type="entry name" value="AhpD-like"/>
    <property type="match status" value="1"/>
</dbReference>
<dbReference type="Pfam" id="PF02627">
    <property type="entry name" value="CMD"/>
    <property type="match status" value="1"/>
</dbReference>
<evidence type="ECO:0000259" key="1">
    <source>
        <dbReference type="Pfam" id="PF02627"/>
    </source>
</evidence>
<dbReference type="InterPro" id="IPR010195">
    <property type="entry name" value="Uncharacterised_peroxidase-rel"/>
</dbReference>
<protein>
    <submittedName>
        <fullName evidence="2">Peroxidase-related enzyme</fullName>
    </submittedName>
</protein>
<dbReference type="SUPFAM" id="SSF69118">
    <property type="entry name" value="AhpD-like"/>
    <property type="match status" value="1"/>
</dbReference>
<gene>
    <name evidence="2" type="ORF">J5474_21725</name>
</gene>